<keyword evidence="2" id="KW-1185">Reference proteome</keyword>
<gene>
    <name evidence="1" type="ORF">BSTOLATCC_MIC7517</name>
</gene>
<evidence type="ECO:0000313" key="2">
    <source>
        <dbReference type="Proteomes" id="UP001162131"/>
    </source>
</evidence>
<sequence length="229" mass="26967">MALPKNQFFVIVEKSREPGQHLYISDANFNIKEIKNPTKPLLLNLEFTFCFYDDSIFMFKDCFDMSEGLNVVPDARRYIISQNKWINLNVQYCGYPYSCVGFKDKIIFAGWMSGIWIYDILLDSYSQHLIRNFDTEENKMLLKISGKIYLLVPYLSKILYCDDPLLDWMLLSNFHDTLFCERASPHVYYHGSIYYFRRDLNSTLYEFSLSKFSSKPTKLKGSTNNAIKI</sequence>
<reference evidence="1" key="1">
    <citation type="submission" date="2021-09" db="EMBL/GenBank/DDBJ databases">
        <authorList>
            <consortium name="AG Swart"/>
            <person name="Singh M."/>
            <person name="Singh A."/>
            <person name="Seah K."/>
            <person name="Emmerich C."/>
        </authorList>
    </citation>
    <scope>NUCLEOTIDE SEQUENCE</scope>
    <source>
        <strain evidence="1">ATCC30299</strain>
    </source>
</reference>
<accession>A0AAU9IFX3</accession>
<protein>
    <recommendedName>
        <fullName evidence="3">DUF295 domain-containing protein</fullName>
    </recommendedName>
</protein>
<organism evidence="1 2">
    <name type="scientific">Blepharisma stoltei</name>
    <dbReference type="NCBI Taxonomy" id="1481888"/>
    <lineage>
        <taxon>Eukaryota</taxon>
        <taxon>Sar</taxon>
        <taxon>Alveolata</taxon>
        <taxon>Ciliophora</taxon>
        <taxon>Postciliodesmatophora</taxon>
        <taxon>Heterotrichea</taxon>
        <taxon>Heterotrichida</taxon>
        <taxon>Blepharismidae</taxon>
        <taxon>Blepharisma</taxon>
    </lineage>
</organism>
<proteinExistence type="predicted"/>
<evidence type="ECO:0008006" key="3">
    <source>
        <dbReference type="Google" id="ProtNLM"/>
    </source>
</evidence>
<evidence type="ECO:0000313" key="1">
    <source>
        <dbReference type="EMBL" id="CAG9312720.1"/>
    </source>
</evidence>
<name>A0AAU9IFX3_9CILI</name>
<dbReference type="AlphaFoldDB" id="A0AAU9IFX3"/>
<dbReference type="Proteomes" id="UP001162131">
    <property type="component" value="Unassembled WGS sequence"/>
</dbReference>
<dbReference type="EMBL" id="CAJZBQ010000009">
    <property type="protein sequence ID" value="CAG9312720.1"/>
    <property type="molecule type" value="Genomic_DNA"/>
</dbReference>
<comment type="caution">
    <text evidence="1">The sequence shown here is derived from an EMBL/GenBank/DDBJ whole genome shotgun (WGS) entry which is preliminary data.</text>
</comment>